<proteinExistence type="predicted"/>
<reference evidence="5" key="1">
    <citation type="journal article" date="2020" name="Phytopathology">
        <title>Genome Sequence Resources of Colletotrichum truncatum, C. plurivorum, C. musicola, and C. sojae: Four Species Pathogenic to Soybean (Glycine max).</title>
        <authorList>
            <person name="Rogerio F."/>
            <person name="Boufleur T.R."/>
            <person name="Ciampi-Guillardi M."/>
            <person name="Sukno S.A."/>
            <person name="Thon M.R."/>
            <person name="Massola Junior N.S."/>
            <person name="Baroncelli R."/>
        </authorList>
    </citation>
    <scope>NUCLEOTIDE SEQUENCE</scope>
    <source>
        <strain evidence="5">LFN00145</strain>
    </source>
</reference>
<evidence type="ECO:0000313" key="6">
    <source>
        <dbReference type="Proteomes" id="UP000654918"/>
    </source>
</evidence>
<dbReference type="Pfam" id="PF00023">
    <property type="entry name" value="Ank"/>
    <property type="match status" value="1"/>
</dbReference>
<keyword evidence="6" id="KW-1185">Reference proteome</keyword>
<dbReference type="Pfam" id="PF12796">
    <property type="entry name" value="Ank_2"/>
    <property type="match status" value="3"/>
</dbReference>
<feature type="repeat" description="ANK" evidence="3">
    <location>
        <begin position="836"/>
        <end position="858"/>
    </location>
</feature>
<dbReference type="Gene3D" id="1.25.40.20">
    <property type="entry name" value="Ankyrin repeat-containing domain"/>
    <property type="match status" value="2"/>
</dbReference>
<comment type="caution">
    <text evidence="5">The sequence shown here is derived from an EMBL/GenBank/DDBJ whole genome shotgun (WGS) entry which is preliminary data.</text>
</comment>
<feature type="compositionally biased region" description="Polar residues" evidence="4">
    <location>
        <begin position="8"/>
        <end position="23"/>
    </location>
</feature>
<evidence type="ECO:0000256" key="1">
    <source>
        <dbReference type="ARBA" id="ARBA00022737"/>
    </source>
</evidence>
<feature type="repeat" description="ANK" evidence="3">
    <location>
        <begin position="935"/>
        <end position="967"/>
    </location>
</feature>
<dbReference type="AlphaFoldDB" id="A0A8H6JKG1"/>
<dbReference type="InterPro" id="IPR036770">
    <property type="entry name" value="Ankyrin_rpt-contain_sf"/>
</dbReference>
<feature type="repeat" description="ANK" evidence="3">
    <location>
        <begin position="700"/>
        <end position="732"/>
    </location>
</feature>
<feature type="repeat" description="ANK" evidence="3">
    <location>
        <begin position="668"/>
        <end position="700"/>
    </location>
</feature>
<dbReference type="InterPro" id="IPR050889">
    <property type="entry name" value="Dendritic_Spine_Reg/Scaffold"/>
</dbReference>
<dbReference type="Proteomes" id="UP000654918">
    <property type="component" value="Unassembled WGS sequence"/>
</dbReference>
<dbReference type="PROSITE" id="PS50088">
    <property type="entry name" value="ANK_REPEAT"/>
    <property type="match status" value="7"/>
</dbReference>
<sequence length="1046" mass="115581">MVARQASWPVSTTTTLQDPTGQSEARPGQDESEDFHSKADTQTAIDFWISAAEELDPERRVAFLQSAGSSSFEDYASNLTKAVANTSNVSKVSRLSKRMKPIYQLSNSIAPILSSASQASPVPAVIVLGGITCVLSLTIRVDDFATKVIEALEWMCEAMYLMKEYKNGSRLHIDPAVRAYEVELATDILRFCVGVDKLYYRGGKKTRGSIRFVFKTIYKSFEDRFGDVKADFQRHLSALEKRRELVNHRILGEMNTKVSDMDNQLRESGDKDRLRERDIREETGRKEEMQRSELKDGMIAVMSRLPSSYIVIDGLDECSHLPDRQFEFICQFLATLAKPKGPAGLAKFISAEVERISGDPSPEERTDLEEFKMKSVQDIGCVEDIKDSLQGTTEDLDELYGKEIKKILEHNNANAELYEALAVKPCRTGLNKSQRLLRNVSLSTEYLNFQYFSSVNVGSSEELSELKSGYPLLEYAATYWGRHFSEGQGSQSKPLGYLLAEFLESQLSIRVSLQVMGVESTFNHQKGQPGAPTPLHMLSILNLFDVADSMPKVKSLLESRDDLARTPIEYSVLYERREMTRWLLDRYLDHHRNGVGFDQGILRSGLLHKAAGHDWIEIIDGLLEMGFDKNELDAEDKTPLHLSAEKGANGVMRRLLELGASTELKDRNHRTPLILAAANENGQGVMALLLSGAKVHADDARAQALHYAALRGVLSMTTDLLDHGADPNVRSTAKFREATPLHFAVQVNKREVIDILLRRGARPGALNSRGQTAVHDAAARGHVEALSLLKDHCKADTSDVAGNTPLHLAAMYDHGGFIKEIIRWYPGLNLNPRSNDGSTPMHSAAVNGASSAVKALMEIDSATIVTKDKEARFPLHLASWFGHLHCATMLSRPGTINAQDKFGATPLKIATRSGYKAVVQYLLEQGAGINQLDNDGMTPVATAFQNEHLAIATLLLNRGADLRLFSTNGTNIFHLAAQFGDKQMLEKLVKLASDMKKGADESIHLAAVDTAGQDVMTRASFTNIAVALYALGIPTDGFGHFLSTPL</sequence>
<feature type="region of interest" description="Disordered" evidence="4">
    <location>
        <begin position="261"/>
        <end position="288"/>
    </location>
</feature>
<gene>
    <name evidence="5" type="ORF">CPLU01_14307</name>
</gene>
<feature type="repeat" description="ANK" evidence="3">
    <location>
        <begin position="635"/>
        <end position="667"/>
    </location>
</feature>
<dbReference type="SMART" id="SM00248">
    <property type="entry name" value="ANK"/>
    <property type="match status" value="13"/>
</dbReference>
<protein>
    <submittedName>
        <fullName evidence="5">Ankyrin repeat protein</fullName>
    </submittedName>
</protein>
<feature type="repeat" description="ANK" evidence="3">
    <location>
        <begin position="736"/>
        <end position="768"/>
    </location>
</feature>
<dbReference type="PRINTS" id="PR01415">
    <property type="entry name" value="ANKYRIN"/>
</dbReference>
<dbReference type="PANTHER" id="PTHR24166">
    <property type="entry name" value="ROLLING PEBBLES, ISOFORM B"/>
    <property type="match status" value="1"/>
</dbReference>
<organism evidence="5 6">
    <name type="scientific">Colletotrichum plurivorum</name>
    <dbReference type="NCBI Taxonomy" id="2175906"/>
    <lineage>
        <taxon>Eukaryota</taxon>
        <taxon>Fungi</taxon>
        <taxon>Dikarya</taxon>
        <taxon>Ascomycota</taxon>
        <taxon>Pezizomycotina</taxon>
        <taxon>Sordariomycetes</taxon>
        <taxon>Hypocreomycetidae</taxon>
        <taxon>Glomerellales</taxon>
        <taxon>Glomerellaceae</taxon>
        <taxon>Colletotrichum</taxon>
        <taxon>Colletotrichum orchidearum species complex</taxon>
    </lineage>
</organism>
<accession>A0A8H6JKG1</accession>
<name>A0A8H6JKG1_9PEZI</name>
<dbReference type="SUPFAM" id="SSF48403">
    <property type="entry name" value="Ankyrin repeat"/>
    <property type="match status" value="2"/>
</dbReference>
<feature type="repeat" description="ANK" evidence="3">
    <location>
        <begin position="902"/>
        <end position="934"/>
    </location>
</feature>
<dbReference type="EMBL" id="WIGO01000372">
    <property type="protein sequence ID" value="KAF6814782.1"/>
    <property type="molecule type" value="Genomic_DNA"/>
</dbReference>
<evidence type="ECO:0000256" key="2">
    <source>
        <dbReference type="ARBA" id="ARBA00023043"/>
    </source>
</evidence>
<feature type="region of interest" description="Disordered" evidence="4">
    <location>
        <begin position="1"/>
        <end position="37"/>
    </location>
</feature>
<evidence type="ECO:0000256" key="3">
    <source>
        <dbReference type="PROSITE-ProRule" id="PRU00023"/>
    </source>
</evidence>
<keyword evidence="1" id="KW-0677">Repeat</keyword>
<dbReference type="PROSITE" id="PS50297">
    <property type="entry name" value="ANK_REP_REGION"/>
    <property type="match status" value="6"/>
</dbReference>
<dbReference type="PANTHER" id="PTHR24166:SF48">
    <property type="entry name" value="PROTEIN VAPYRIN"/>
    <property type="match status" value="1"/>
</dbReference>
<evidence type="ECO:0000313" key="5">
    <source>
        <dbReference type="EMBL" id="KAF6814782.1"/>
    </source>
</evidence>
<dbReference type="InterPro" id="IPR002110">
    <property type="entry name" value="Ankyrin_rpt"/>
</dbReference>
<evidence type="ECO:0000256" key="4">
    <source>
        <dbReference type="SAM" id="MobiDB-lite"/>
    </source>
</evidence>
<keyword evidence="2 3" id="KW-0040">ANK repeat</keyword>